<protein>
    <submittedName>
        <fullName evidence="1">Uncharacterized protein</fullName>
    </submittedName>
</protein>
<gene>
    <name evidence="1" type="ORF">RHMOL_Rhmol06G0124200</name>
</gene>
<sequence length="238" mass="27267">MVNRRSGLGHEIRESFNANPNLTQIMQVFVAALNANRRNQNRDDEPMTRTRALNEFCKRRPLTFNEDPNPTVTETWLKEVKVILDTLEITRDGDRVALATYQLKGEARYWWDLMEATHAIATMTFAEFETLYLDKYFPTPLRLAKEQEFMNLKQGTMTVTQYVAIFEELSRYALTAIATEGKKARIFEWGLTTARRVVVAQAFTTYAGVIAALGHGEQQRSSQKKATVQCFNCQAMGH</sequence>
<evidence type="ECO:0000313" key="2">
    <source>
        <dbReference type="Proteomes" id="UP001062846"/>
    </source>
</evidence>
<evidence type="ECO:0000313" key="1">
    <source>
        <dbReference type="EMBL" id="KAI8550655.1"/>
    </source>
</evidence>
<dbReference type="EMBL" id="CM046393">
    <property type="protein sequence ID" value="KAI8550655.1"/>
    <property type="molecule type" value="Genomic_DNA"/>
</dbReference>
<proteinExistence type="predicted"/>
<keyword evidence="2" id="KW-1185">Reference proteome</keyword>
<accession>A0ACC0NBJ7</accession>
<organism evidence="1 2">
    <name type="scientific">Rhododendron molle</name>
    <name type="common">Chinese azalea</name>
    <name type="synonym">Azalea mollis</name>
    <dbReference type="NCBI Taxonomy" id="49168"/>
    <lineage>
        <taxon>Eukaryota</taxon>
        <taxon>Viridiplantae</taxon>
        <taxon>Streptophyta</taxon>
        <taxon>Embryophyta</taxon>
        <taxon>Tracheophyta</taxon>
        <taxon>Spermatophyta</taxon>
        <taxon>Magnoliopsida</taxon>
        <taxon>eudicotyledons</taxon>
        <taxon>Gunneridae</taxon>
        <taxon>Pentapetalae</taxon>
        <taxon>asterids</taxon>
        <taxon>Ericales</taxon>
        <taxon>Ericaceae</taxon>
        <taxon>Ericoideae</taxon>
        <taxon>Rhodoreae</taxon>
        <taxon>Rhododendron</taxon>
    </lineage>
</organism>
<reference evidence="1" key="1">
    <citation type="submission" date="2022-02" db="EMBL/GenBank/DDBJ databases">
        <title>Plant Genome Project.</title>
        <authorList>
            <person name="Zhang R.-G."/>
        </authorList>
    </citation>
    <scope>NUCLEOTIDE SEQUENCE</scope>
    <source>
        <strain evidence="1">AT1</strain>
    </source>
</reference>
<name>A0ACC0NBJ7_RHOML</name>
<dbReference type="Proteomes" id="UP001062846">
    <property type="component" value="Chromosome 6"/>
</dbReference>
<comment type="caution">
    <text evidence="1">The sequence shown here is derived from an EMBL/GenBank/DDBJ whole genome shotgun (WGS) entry which is preliminary data.</text>
</comment>